<name>A0A0D9QDB5_PLAFR</name>
<gene>
    <name evidence="2" type="ORF">AK88_05363</name>
</gene>
<sequence>MGTVDLANALVKWVIRAGFPKQEEYEDMVWEKTKDVMKEFVDYMEGDEIILYATACDNTAWERPDHPNEIPEYGPVHVSHRIVCVLMVAALFFMNGWHTAALGKTPGNDINDKIREHLLCAIVHMFSEVLNESVCRSEWGTFYAWKIMEKTGGKGGFVGGLIQQGKCRRQLVEDLQIRKLHLNAEVKKWLQQDSRLHRVIQKIRRHTPCKTPWKKGWKIADIWNREDTENNDTLGITQIVADLKEGVQEILQELGTNVQESIAKRQQDKKRKSGKARERGAE</sequence>
<dbReference type="EMBL" id="KQ001762">
    <property type="protein sequence ID" value="KJP85008.1"/>
    <property type="molecule type" value="Genomic_DNA"/>
</dbReference>
<feature type="region of interest" description="Disordered" evidence="1">
    <location>
        <begin position="261"/>
        <end position="282"/>
    </location>
</feature>
<proteinExistence type="predicted"/>
<keyword evidence="3" id="KW-1185">Reference proteome</keyword>
<organism evidence="2 3">
    <name type="scientific">Plasmodium fragile</name>
    <dbReference type="NCBI Taxonomy" id="5857"/>
    <lineage>
        <taxon>Eukaryota</taxon>
        <taxon>Sar</taxon>
        <taxon>Alveolata</taxon>
        <taxon>Apicomplexa</taxon>
        <taxon>Aconoidasida</taxon>
        <taxon>Haemosporida</taxon>
        <taxon>Plasmodiidae</taxon>
        <taxon>Plasmodium</taxon>
        <taxon>Plasmodium (Plasmodium)</taxon>
    </lineage>
</organism>
<accession>A0A0D9QDB5</accession>
<protein>
    <recommendedName>
        <fullName evidence="4">Schizont-infected cell agglutination extracellular alpha domain-containing protein</fullName>
    </recommendedName>
</protein>
<evidence type="ECO:0000313" key="2">
    <source>
        <dbReference type="EMBL" id="KJP85008.1"/>
    </source>
</evidence>
<dbReference type="AlphaFoldDB" id="A0A0D9QDB5"/>
<dbReference type="Proteomes" id="UP000054561">
    <property type="component" value="Unassembled WGS sequence"/>
</dbReference>
<dbReference type="RefSeq" id="XP_012338388.1">
    <property type="nucleotide sequence ID" value="XM_012482965.1"/>
</dbReference>
<dbReference type="GeneID" id="24270677"/>
<evidence type="ECO:0000256" key="1">
    <source>
        <dbReference type="SAM" id="MobiDB-lite"/>
    </source>
</evidence>
<dbReference type="VEuPathDB" id="PlasmoDB:AK88_05363"/>
<evidence type="ECO:0008006" key="4">
    <source>
        <dbReference type="Google" id="ProtNLM"/>
    </source>
</evidence>
<reference evidence="2 3" key="1">
    <citation type="submission" date="2014-03" db="EMBL/GenBank/DDBJ databases">
        <title>The Genome Sequence of Plasmodium fragile nilgiri.</title>
        <authorList>
            <consortium name="The Broad Institute Genomics Platform"/>
            <consortium name="The Broad Institute Genome Sequencing Center for Infectious Disease"/>
            <person name="Neafsey D."/>
            <person name="Duraisingh M."/>
            <person name="Young S.K."/>
            <person name="Zeng Q."/>
            <person name="Gargeya S."/>
            <person name="Abouelleil A."/>
            <person name="Alvarado L."/>
            <person name="Chapman S.B."/>
            <person name="Gainer-Dewar J."/>
            <person name="Goldberg J."/>
            <person name="Griggs A."/>
            <person name="Gujja S."/>
            <person name="Hansen M."/>
            <person name="Howarth C."/>
            <person name="Imamovic A."/>
            <person name="Larimer J."/>
            <person name="Pearson M."/>
            <person name="Poon T.W."/>
            <person name="Priest M."/>
            <person name="Roberts A."/>
            <person name="Saif S."/>
            <person name="Shea T."/>
            <person name="Sykes S."/>
            <person name="Wortman J."/>
            <person name="Nusbaum C."/>
            <person name="Birren B."/>
        </authorList>
    </citation>
    <scope>NUCLEOTIDE SEQUENCE [LARGE SCALE GENOMIC DNA]</scope>
    <source>
        <strain evidence="3">nilgiri</strain>
    </source>
</reference>
<evidence type="ECO:0000313" key="3">
    <source>
        <dbReference type="Proteomes" id="UP000054561"/>
    </source>
</evidence>